<keyword evidence="5" id="KW-1185">Reference proteome</keyword>
<keyword evidence="1 2" id="KW-0732">Signal</keyword>
<dbReference type="Gene3D" id="2.40.160.20">
    <property type="match status" value="1"/>
</dbReference>
<evidence type="ECO:0000256" key="1">
    <source>
        <dbReference type="ARBA" id="ARBA00022729"/>
    </source>
</evidence>
<dbReference type="eggNOG" id="ENOG5031P02">
    <property type="taxonomic scope" value="Bacteria"/>
</dbReference>
<feature type="domain" description="Outer membrane protein beta-barrel" evidence="3">
    <location>
        <begin position="19"/>
        <end position="229"/>
    </location>
</feature>
<comment type="caution">
    <text evidence="4">The sequence shown here is derived from an EMBL/GenBank/DDBJ whole genome shotgun (WGS) entry which is preliminary data.</text>
</comment>
<dbReference type="Proteomes" id="UP000002943">
    <property type="component" value="Unassembled WGS sequence"/>
</dbReference>
<reference evidence="4 5" key="1">
    <citation type="journal article" date="2012" name="Int. J. Syst. Evol. Microbiol.">
        <title>Vibrio caribbeanicus sp. nov., isolated from the marine sponge Scleritoderma cyanea.</title>
        <authorList>
            <person name="Hoffmann M."/>
            <person name="Monday S.R."/>
            <person name="Allard M.W."/>
            <person name="Strain E.A."/>
            <person name="Whittaker P."/>
            <person name="Naum M."/>
            <person name="McCarthy P.J."/>
            <person name="Lopez J.V."/>
            <person name="Fischer M."/>
            <person name="Brown E.W."/>
        </authorList>
    </citation>
    <scope>NUCLEOTIDE SEQUENCE [LARGE SCALE GENOMIC DNA]</scope>
    <source>
        <strain evidence="4 5">ATCC BAA-2122</strain>
    </source>
</reference>
<dbReference type="AlphaFoldDB" id="E3BEB1"/>
<dbReference type="Pfam" id="PF13505">
    <property type="entry name" value="OMP_b-brl"/>
    <property type="match status" value="1"/>
</dbReference>
<evidence type="ECO:0000256" key="2">
    <source>
        <dbReference type="SAM" id="SignalP"/>
    </source>
</evidence>
<dbReference type="STRING" id="796620.VIBC2010_08273"/>
<protein>
    <recommendedName>
        <fullName evidence="3">Outer membrane protein beta-barrel domain-containing protein</fullName>
    </recommendedName>
</protein>
<gene>
    <name evidence="4" type="ORF">VIBC2010_08273</name>
</gene>
<dbReference type="SUPFAM" id="SSF56925">
    <property type="entry name" value="OMPA-like"/>
    <property type="match status" value="1"/>
</dbReference>
<evidence type="ECO:0000259" key="3">
    <source>
        <dbReference type="Pfam" id="PF13505"/>
    </source>
</evidence>
<dbReference type="InterPro" id="IPR011250">
    <property type="entry name" value="OMP/PagP_B-barrel"/>
</dbReference>
<organism evidence="4 5">
    <name type="scientific">Vibrio caribbeanicus ATCC BAA-2122</name>
    <dbReference type="NCBI Taxonomy" id="796620"/>
    <lineage>
        <taxon>Bacteria</taxon>
        <taxon>Pseudomonadati</taxon>
        <taxon>Pseudomonadota</taxon>
        <taxon>Gammaproteobacteria</taxon>
        <taxon>Vibrionales</taxon>
        <taxon>Vibrionaceae</taxon>
        <taxon>Vibrio</taxon>
    </lineage>
</organism>
<evidence type="ECO:0000313" key="5">
    <source>
        <dbReference type="Proteomes" id="UP000002943"/>
    </source>
</evidence>
<accession>E3BEB1</accession>
<proteinExistence type="predicted"/>
<feature type="chain" id="PRO_5003166385" description="Outer membrane protein beta-barrel domain-containing protein" evidence="2">
    <location>
        <begin position="34"/>
        <end position="229"/>
    </location>
</feature>
<dbReference type="EMBL" id="AEIU01000002">
    <property type="protein sequence ID" value="EFP98528.1"/>
    <property type="molecule type" value="Genomic_DNA"/>
</dbReference>
<sequence>MRGFIIIIIQWYITMKKAFSLLALSAVASSAFAQDDNWYVGLNVLNTNAEHKSTVSGIVSDSYGVTVPARVNFSDMSKETGFGLNLGKQILLNNQFAVGVEAEYLSFGSFSTTLKMSNPSTGMVYDIVDDKSEMKVTAFNLNIKPKYYFSDTDFYLGGTAGVGKYKADFKSLGDGSNWGFNYGIEVGYDITSELSVSAGYRLFMTDIGYKGGDIELELDSFYAGLAYKF</sequence>
<name>E3BEB1_9VIBR</name>
<feature type="signal peptide" evidence="2">
    <location>
        <begin position="1"/>
        <end position="33"/>
    </location>
</feature>
<evidence type="ECO:0000313" key="4">
    <source>
        <dbReference type="EMBL" id="EFP98528.1"/>
    </source>
</evidence>
<dbReference type="InterPro" id="IPR027385">
    <property type="entry name" value="Beta-barrel_OMP"/>
</dbReference>